<evidence type="ECO:0000256" key="3">
    <source>
        <dbReference type="ARBA" id="ARBA00023125"/>
    </source>
</evidence>
<dbReference type="Proteomes" id="UP000323708">
    <property type="component" value="Unassembled WGS sequence"/>
</dbReference>
<dbReference type="GO" id="GO:0003700">
    <property type="term" value="F:DNA-binding transcription factor activity"/>
    <property type="evidence" value="ECO:0007669"/>
    <property type="project" value="InterPro"/>
</dbReference>
<keyword evidence="4" id="KW-0804">Transcription</keyword>
<evidence type="ECO:0000256" key="1">
    <source>
        <dbReference type="ARBA" id="ARBA00009437"/>
    </source>
</evidence>
<dbReference type="GO" id="GO:0005829">
    <property type="term" value="C:cytosol"/>
    <property type="evidence" value="ECO:0007669"/>
    <property type="project" value="TreeGrafter"/>
</dbReference>
<dbReference type="Gene3D" id="1.10.10.10">
    <property type="entry name" value="Winged helix-like DNA-binding domain superfamily/Winged helix DNA-binding domain"/>
    <property type="match status" value="1"/>
</dbReference>
<dbReference type="RefSeq" id="WP_149612175.1">
    <property type="nucleotide sequence ID" value="NZ_VTUX01000007.1"/>
</dbReference>
<dbReference type="InterPro" id="IPR036388">
    <property type="entry name" value="WH-like_DNA-bd_sf"/>
</dbReference>
<keyword evidence="3" id="KW-0238">DNA-binding</keyword>
<feature type="domain" description="HTH lysR-type" evidence="5">
    <location>
        <begin position="1"/>
        <end position="58"/>
    </location>
</feature>
<name>A0A5B0WTF2_9GAMM</name>
<dbReference type="Pfam" id="PF03466">
    <property type="entry name" value="LysR_substrate"/>
    <property type="match status" value="1"/>
</dbReference>
<dbReference type="CDD" id="cd05466">
    <property type="entry name" value="PBP2_LTTR_substrate"/>
    <property type="match status" value="1"/>
</dbReference>
<dbReference type="PRINTS" id="PR00039">
    <property type="entry name" value="HTHLYSR"/>
</dbReference>
<dbReference type="InterPro" id="IPR050950">
    <property type="entry name" value="HTH-type_LysR_regulators"/>
</dbReference>
<evidence type="ECO:0000313" key="6">
    <source>
        <dbReference type="EMBL" id="KAA1189565.1"/>
    </source>
</evidence>
<evidence type="ECO:0000256" key="4">
    <source>
        <dbReference type="ARBA" id="ARBA00023163"/>
    </source>
</evidence>
<comment type="caution">
    <text evidence="6">The sequence shown here is derived from an EMBL/GenBank/DDBJ whole genome shotgun (WGS) entry which is preliminary data.</text>
</comment>
<dbReference type="AlphaFoldDB" id="A0A5B0WTF2"/>
<dbReference type="SUPFAM" id="SSF46785">
    <property type="entry name" value="Winged helix' DNA-binding domain"/>
    <property type="match status" value="1"/>
</dbReference>
<keyword evidence="2" id="KW-0805">Transcription regulation</keyword>
<keyword evidence="7" id="KW-1185">Reference proteome</keyword>
<evidence type="ECO:0000259" key="5">
    <source>
        <dbReference type="PROSITE" id="PS50931"/>
    </source>
</evidence>
<sequence>MDLRKLEIFVAVAGAGSFSAAAEQIPMAQPAVSIAIRKLEDELQLTLFDRSGRRIQLTAEGERLLQQAQAILQQVEALQASAGSLQQLLQGELSIACPSMLATYFLPDLLSGFLSQYPGLSASVTQAGTEEIEALLLRDEIEVGVTTADATTQELELVPLVNEQMVVCVAEDHPWARRRYLNVKDLHRTPMVVYESGYFIRAQLDTLCRQHEIRPELRIQSNFLPLLVRMVKQGVGVTVGLRIMAQQEAGIHGIPLSPKVSVPMALAKRRGRVISRANQAFLDWMAAAGEG</sequence>
<proteinExistence type="inferred from homology"/>
<dbReference type="PANTHER" id="PTHR30419">
    <property type="entry name" value="HTH-TYPE TRANSCRIPTIONAL REGULATOR YBHD"/>
    <property type="match status" value="1"/>
</dbReference>
<dbReference type="Pfam" id="PF00126">
    <property type="entry name" value="HTH_1"/>
    <property type="match status" value="1"/>
</dbReference>
<dbReference type="InterPro" id="IPR005119">
    <property type="entry name" value="LysR_subst-bd"/>
</dbReference>
<accession>A0A5B0WTF2</accession>
<dbReference type="Gene3D" id="3.40.190.290">
    <property type="match status" value="1"/>
</dbReference>
<organism evidence="6 7">
    <name type="scientific">Pseudohalioglobus sediminis</name>
    <dbReference type="NCBI Taxonomy" id="2606449"/>
    <lineage>
        <taxon>Bacteria</taxon>
        <taxon>Pseudomonadati</taxon>
        <taxon>Pseudomonadota</taxon>
        <taxon>Gammaproteobacteria</taxon>
        <taxon>Cellvibrionales</taxon>
        <taxon>Halieaceae</taxon>
        <taxon>Pseudohalioglobus</taxon>
    </lineage>
</organism>
<dbReference type="PROSITE" id="PS50931">
    <property type="entry name" value="HTH_LYSR"/>
    <property type="match status" value="1"/>
</dbReference>
<comment type="similarity">
    <text evidence="1">Belongs to the LysR transcriptional regulatory family.</text>
</comment>
<evidence type="ECO:0000256" key="2">
    <source>
        <dbReference type="ARBA" id="ARBA00023015"/>
    </source>
</evidence>
<gene>
    <name evidence="6" type="ORF">F0M18_14510</name>
</gene>
<protein>
    <submittedName>
        <fullName evidence="6">LysR family transcriptional regulator</fullName>
    </submittedName>
</protein>
<reference evidence="6 7" key="1">
    <citation type="submission" date="2019-09" db="EMBL/GenBank/DDBJ databases">
        <authorList>
            <person name="Chen X.-Y."/>
        </authorList>
    </citation>
    <scope>NUCLEOTIDE SEQUENCE [LARGE SCALE GENOMIC DNA]</scope>
    <source>
        <strain evidence="6 7">NY5</strain>
    </source>
</reference>
<dbReference type="InterPro" id="IPR036390">
    <property type="entry name" value="WH_DNA-bd_sf"/>
</dbReference>
<dbReference type="PANTHER" id="PTHR30419:SF30">
    <property type="entry name" value="LYSR FAMILY TRANSCRIPTIONAL REGULATOR"/>
    <property type="match status" value="1"/>
</dbReference>
<dbReference type="EMBL" id="VTUX01000007">
    <property type="protein sequence ID" value="KAA1189565.1"/>
    <property type="molecule type" value="Genomic_DNA"/>
</dbReference>
<dbReference type="InterPro" id="IPR000847">
    <property type="entry name" value="LysR_HTH_N"/>
</dbReference>
<dbReference type="FunFam" id="1.10.10.10:FF:000001">
    <property type="entry name" value="LysR family transcriptional regulator"/>
    <property type="match status" value="1"/>
</dbReference>
<evidence type="ECO:0000313" key="7">
    <source>
        <dbReference type="Proteomes" id="UP000323708"/>
    </source>
</evidence>
<dbReference type="SUPFAM" id="SSF53850">
    <property type="entry name" value="Periplasmic binding protein-like II"/>
    <property type="match status" value="1"/>
</dbReference>
<dbReference type="GO" id="GO:0003677">
    <property type="term" value="F:DNA binding"/>
    <property type="evidence" value="ECO:0007669"/>
    <property type="project" value="UniProtKB-KW"/>
</dbReference>